<dbReference type="AlphaFoldDB" id="K1L8E0"/>
<feature type="transmembrane region" description="Helical" evidence="1">
    <location>
        <begin position="234"/>
        <end position="253"/>
    </location>
</feature>
<comment type="caution">
    <text evidence="2">The sequence shown here is derived from an EMBL/GenBank/DDBJ whole genome shotgun (WGS) entry which is preliminary data.</text>
</comment>
<sequence length="277" mass="32114">MNYMGLLWRYVNLLSLDVVFGAMAGQLFFADVLGVDLPVQSYLLLGMVVWILYTFDHLWDARKVSHQAHGDRHLFHQRYFKALLFSLLAITLSGLLMMTFDKRLHFIFLPGIWLGLPMLFWMGVLRIFEHRLGWLKEVSTGLFYVLGIALAPMVLHSPNYYPSAFYLLGAGYFLLACINLFVLSYMDQKTDNLDGFGSLLQLISRNQLLGLIRWSGMINAFYLGFLLFQQPSYYKIHAGVLLLITLYHLQLSWQKDARLIRQKLEASFLLPWVLLVF</sequence>
<feature type="transmembrane region" description="Helical" evidence="1">
    <location>
        <begin position="207"/>
        <end position="228"/>
    </location>
</feature>
<evidence type="ECO:0008006" key="4">
    <source>
        <dbReference type="Google" id="ProtNLM"/>
    </source>
</evidence>
<feature type="transmembrane region" description="Helical" evidence="1">
    <location>
        <begin position="79"/>
        <end position="100"/>
    </location>
</feature>
<evidence type="ECO:0000256" key="1">
    <source>
        <dbReference type="SAM" id="Phobius"/>
    </source>
</evidence>
<keyword evidence="1" id="KW-1133">Transmembrane helix</keyword>
<keyword evidence="1" id="KW-0812">Transmembrane</keyword>
<feature type="transmembrane region" description="Helical" evidence="1">
    <location>
        <begin position="164"/>
        <end position="186"/>
    </location>
</feature>
<dbReference type="EMBL" id="AMGM01000054">
    <property type="protein sequence ID" value="EKB48417.1"/>
    <property type="molecule type" value="Genomic_DNA"/>
</dbReference>
<feature type="transmembrane region" description="Helical" evidence="1">
    <location>
        <begin position="41"/>
        <end position="59"/>
    </location>
</feature>
<keyword evidence="3" id="KW-1185">Reference proteome</keyword>
<protein>
    <recommendedName>
        <fullName evidence="4">Prenyltransferase</fullName>
    </recommendedName>
</protein>
<feature type="transmembrane region" description="Helical" evidence="1">
    <location>
        <begin position="140"/>
        <end position="158"/>
    </location>
</feature>
<gene>
    <name evidence="2" type="ORF">B879_03000</name>
</gene>
<proteinExistence type="predicted"/>
<feature type="transmembrane region" description="Helical" evidence="1">
    <location>
        <begin position="7"/>
        <end position="29"/>
    </location>
</feature>
<dbReference type="Proteomes" id="UP000004478">
    <property type="component" value="Unassembled WGS sequence"/>
</dbReference>
<name>K1L8E0_CECL9</name>
<organism evidence="2 3">
    <name type="scientific">Cecembia lonarensis (strain CCUG 58316 / KCTC 22772 / LW9)</name>
    <dbReference type="NCBI Taxonomy" id="1225176"/>
    <lineage>
        <taxon>Bacteria</taxon>
        <taxon>Pseudomonadati</taxon>
        <taxon>Bacteroidota</taxon>
        <taxon>Cytophagia</taxon>
        <taxon>Cytophagales</taxon>
        <taxon>Cyclobacteriaceae</taxon>
        <taxon>Cecembia</taxon>
    </lineage>
</organism>
<evidence type="ECO:0000313" key="3">
    <source>
        <dbReference type="Proteomes" id="UP000004478"/>
    </source>
</evidence>
<reference evidence="2 3" key="1">
    <citation type="journal article" date="2012" name="J. Bacteriol.">
        <title>Draft Genome Sequence of Cecembia lonarensis Strain LW9T, Isolated from Lonar Lake, a Haloalkaline Lake in India.</title>
        <authorList>
            <person name="Shivaji S."/>
            <person name="Ara S."/>
            <person name="Singh A."/>
            <person name="Pinnaka A.K."/>
        </authorList>
    </citation>
    <scope>NUCLEOTIDE SEQUENCE [LARGE SCALE GENOMIC DNA]</scope>
    <source>
        <strain evidence="2 3">LW9</strain>
    </source>
</reference>
<feature type="transmembrane region" description="Helical" evidence="1">
    <location>
        <begin position="106"/>
        <end position="128"/>
    </location>
</feature>
<accession>K1L8E0</accession>
<keyword evidence="1" id="KW-0472">Membrane</keyword>
<evidence type="ECO:0000313" key="2">
    <source>
        <dbReference type="EMBL" id="EKB48417.1"/>
    </source>
</evidence>